<dbReference type="Pfam" id="PF09351">
    <property type="entry name" value="DUF1993"/>
    <property type="match status" value="1"/>
</dbReference>
<organism evidence="1 2">
    <name type="scientific">Rheinheimera tilapiae</name>
    <dbReference type="NCBI Taxonomy" id="875043"/>
    <lineage>
        <taxon>Bacteria</taxon>
        <taxon>Pseudomonadati</taxon>
        <taxon>Pseudomonadota</taxon>
        <taxon>Gammaproteobacteria</taxon>
        <taxon>Chromatiales</taxon>
        <taxon>Chromatiaceae</taxon>
        <taxon>Rheinheimera</taxon>
    </lineage>
</organism>
<dbReference type="SUPFAM" id="SSF109854">
    <property type="entry name" value="DinB/YfiT-like putative metalloenzymes"/>
    <property type="match status" value="1"/>
</dbReference>
<dbReference type="Proteomes" id="UP001589813">
    <property type="component" value="Unassembled WGS sequence"/>
</dbReference>
<accession>A0ABV6BGZ3</accession>
<dbReference type="InterPro" id="IPR018531">
    <property type="entry name" value="DUF1993"/>
</dbReference>
<comment type="caution">
    <text evidence="1">The sequence shown here is derived from an EMBL/GenBank/DDBJ whole genome shotgun (WGS) entry which is preliminary data.</text>
</comment>
<name>A0ABV6BGZ3_9GAMM</name>
<dbReference type="EMBL" id="JBHLXP010000004">
    <property type="protein sequence ID" value="MFC0049674.1"/>
    <property type="molecule type" value="Genomic_DNA"/>
</dbReference>
<proteinExistence type="predicted"/>
<sequence>MIYQLTVPQFSKMLDNLSAILQKAAAYADSKKFDVTVLLNSRLAPDQFALIRQVQITCDTAKLGVARLTGTVDQAPKNADDETTLEQLQQRIRDTQAYLATFSAADFANAATQVITQPRWEGKTLSGEEFLLQHVIPNFYFHLTTTYAILRHNGVEVGKKDYLGPMPYRAA</sequence>
<dbReference type="RefSeq" id="WP_377245980.1">
    <property type="nucleotide sequence ID" value="NZ_JBHLXP010000004.1"/>
</dbReference>
<dbReference type="Gene3D" id="1.20.120.450">
    <property type="entry name" value="dinb family like domain"/>
    <property type="match status" value="1"/>
</dbReference>
<dbReference type="PANTHER" id="PTHR36922:SF1">
    <property type="entry name" value="DUF1993 DOMAIN-CONTAINING PROTEIN"/>
    <property type="match status" value="1"/>
</dbReference>
<evidence type="ECO:0000313" key="1">
    <source>
        <dbReference type="EMBL" id="MFC0049674.1"/>
    </source>
</evidence>
<dbReference type="PANTHER" id="PTHR36922">
    <property type="entry name" value="BLL2446 PROTEIN"/>
    <property type="match status" value="1"/>
</dbReference>
<dbReference type="InterPro" id="IPR034660">
    <property type="entry name" value="DinB/YfiT-like"/>
</dbReference>
<protein>
    <submittedName>
        <fullName evidence="1">DUF1993 family protein</fullName>
    </submittedName>
</protein>
<reference evidence="1 2" key="1">
    <citation type="submission" date="2024-09" db="EMBL/GenBank/DDBJ databases">
        <authorList>
            <person name="Sun Q."/>
            <person name="Mori K."/>
        </authorList>
    </citation>
    <scope>NUCLEOTIDE SEQUENCE [LARGE SCALE GENOMIC DNA]</scope>
    <source>
        <strain evidence="1 2">KCTC 23315</strain>
    </source>
</reference>
<keyword evidence="2" id="KW-1185">Reference proteome</keyword>
<evidence type="ECO:0000313" key="2">
    <source>
        <dbReference type="Proteomes" id="UP001589813"/>
    </source>
</evidence>
<gene>
    <name evidence="1" type="ORF">ACFFJP_15355</name>
</gene>